<dbReference type="GO" id="GO:0015677">
    <property type="term" value="P:copper ion import"/>
    <property type="evidence" value="ECO:0007669"/>
    <property type="project" value="TreeGrafter"/>
</dbReference>
<dbReference type="PANTHER" id="PTHR14239">
    <property type="entry name" value="DUDULIN-RELATED"/>
    <property type="match status" value="1"/>
</dbReference>
<protein>
    <submittedName>
        <fullName evidence="3">NADP oxidoreductase</fullName>
    </submittedName>
</protein>
<keyword evidence="1" id="KW-0560">Oxidoreductase</keyword>
<dbReference type="InterPro" id="IPR028939">
    <property type="entry name" value="P5C_Rdtase_cat_N"/>
</dbReference>
<reference evidence="3 4" key="1">
    <citation type="journal article" date="2016" name="Nat. Commun.">
        <title>Thousands of microbial genomes shed light on interconnected biogeochemical processes in an aquifer system.</title>
        <authorList>
            <person name="Anantharaman K."/>
            <person name="Brown C.T."/>
            <person name="Hug L.A."/>
            <person name="Sharon I."/>
            <person name="Castelle C.J."/>
            <person name="Probst A.J."/>
            <person name="Thomas B.C."/>
            <person name="Singh A."/>
            <person name="Wilkins M.J."/>
            <person name="Karaoz U."/>
            <person name="Brodie E.L."/>
            <person name="Williams K.H."/>
            <person name="Hubbard S.S."/>
            <person name="Banfield J.F."/>
        </authorList>
    </citation>
    <scope>NUCLEOTIDE SEQUENCE [LARGE SCALE GENOMIC DNA]</scope>
</reference>
<dbReference type="InterPro" id="IPR036291">
    <property type="entry name" value="NAD(P)-bd_dom_sf"/>
</dbReference>
<evidence type="ECO:0000256" key="1">
    <source>
        <dbReference type="ARBA" id="ARBA00023002"/>
    </source>
</evidence>
<dbReference type="Gene3D" id="3.40.50.720">
    <property type="entry name" value="NAD(P)-binding Rossmann-like Domain"/>
    <property type="match status" value="1"/>
</dbReference>
<dbReference type="GO" id="GO:0008823">
    <property type="term" value="F:cupric reductase (NADH) activity"/>
    <property type="evidence" value="ECO:0007669"/>
    <property type="project" value="TreeGrafter"/>
</dbReference>
<name>A0A1G2FTG8_9BACT</name>
<dbReference type="AlphaFoldDB" id="A0A1G2FTG8"/>
<proteinExistence type="predicted"/>
<feature type="domain" description="Pyrroline-5-carboxylate reductase catalytic N-terminal" evidence="2">
    <location>
        <begin position="2"/>
        <end position="106"/>
    </location>
</feature>
<evidence type="ECO:0000313" key="3">
    <source>
        <dbReference type="EMBL" id="OGZ41343.1"/>
    </source>
</evidence>
<organism evidence="3 4">
    <name type="scientific">Candidatus Ryanbacteria bacterium RIFCSPHIGHO2_01_45_13</name>
    <dbReference type="NCBI Taxonomy" id="1802112"/>
    <lineage>
        <taxon>Bacteria</taxon>
        <taxon>Candidatus Ryaniibacteriota</taxon>
    </lineage>
</organism>
<evidence type="ECO:0000259" key="2">
    <source>
        <dbReference type="Pfam" id="PF03807"/>
    </source>
</evidence>
<dbReference type="PANTHER" id="PTHR14239:SF0">
    <property type="entry name" value="F420-DEPENDENT NADP REDUCTASE"/>
    <property type="match status" value="1"/>
</dbReference>
<dbReference type="SUPFAM" id="SSF51735">
    <property type="entry name" value="NAD(P)-binding Rossmann-fold domains"/>
    <property type="match status" value="1"/>
</dbReference>
<dbReference type="EMBL" id="MHNI01000031">
    <property type="protein sequence ID" value="OGZ41343.1"/>
    <property type="molecule type" value="Genomic_DNA"/>
</dbReference>
<sequence>MKIGILGTGMVGRIHATRLAELGHTVMLGTQDIEKTRANIKKDAMGNPPFAEWHKDHQDITLATFRDVAKDADIVFDALKGEVAVSVLSMLKSELASKILVDIANPLDFSQGMPPFLSVCNTDSLGEQIQKALPDTKVVKTFNTLNAYLQVNPAQLAKADHDLFICGNDADAKAKVAEIAKSYGWKNIIDLGDITTARGTEMLLPIWLRLWGALKTPLFNFKIVKE</sequence>
<dbReference type="InterPro" id="IPR051267">
    <property type="entry name" value="STEAP_metalloreductase"/>
</dbReference>
<evidence type="ECO:0000313" key="4">
    <source>
        <dbReference type="Proteomes" id="UP000176700"/>
    </source>
</evidence>
<dbReference type="Pfam" id="PF03807">
    <property type="entry name" value="F420_oxidored"/>
    <property type="match status" value="1"/>
</dbReference>
<dbReference type="GO" id="GO:0052851">
    <property type="term" value="F:ferric-chelate reductase (NADPH) activity"/>
    <property type="evidence" value="ECO:0007669"/>
    <property type="project" value="TreeGrafter"/>
</dbReference>
<dbReference type="Proteomes" id="UP000176700">
    <property type="component" value="Unassembled WGS sequence"/>
</dbReference>
<gene>
    <name evidence="3" type="ORF">A2W41_01310</name>
</gene>
<accession>A0A1G2FTG8</accession>
<comment type="caution">
    <text evidence="3">The sequence shown here is derived from an EMBL/GenBank/DDBJ whole genome shotgun (WGS) entry which is preliminary data.</text>
</comment>
<dbReference type="GO" id="GO:0005886">
    <property type="term" value="C:plasma membrane"/>
    <property type="evidence" value="ECO:0007669"/>
    <property type="project" value="TreeGrafter"/>
</dbReference>